<feature type="compositionally biased region" description="Low complexity" evidence="1">
    <location>
        <begin position="224"/>
        <end position="233"/>
    </location>
</feature>
<gene>
    <name evidence="3" type="ORF">CP967_31160</name>
</gene>
<feature type="region of interest" description="Disordered" evidence="1">
    <location>
        <begin position="171"/>
        <end position="192"/>
    </location>
</feature>
<dbReference type="OrthoDB" id="5178799at2"/>
<dbReference type="InterPro" id="IPR036505">
    <property type="entry name" value="Amidase/PGRP_sf"/>
</dbReference>
<dbReference type="AlphaFoldDB" id="A0A5J6FIN4"/>
<dbReference type="Gene3D" id="1.10.101.10">
    <property type="entry name" value="PGBD-like superfamily/PGBD"/>
    <property type="match status" value="1"/>
</dbReference>
<dbReference type="Proteomes" id="UP000326178">
    <property type="component" value="Chromosome"/>
</dbReference>
<dbReference type="GO" id="GO:0009253">
    <property type="term" value="P:peptidoglycan catabolic process"/>
    <property type="evidence" value="ECO:0007669"/>
    <property type="project" value="InterPro"/>
</dbReference>
<protein>
    <submittedName>
        <fullName evidence="3">N-acetylmuramoyl-L-alanine amidase</fullName>
    </submittedName>
</protein>
<dbReference type="Gene3D" id="3.40.80.10">
    <property type="entry name" value="Peptidoglycan recognition protein-like"/>
    <property type="match status" value="1"/>
</dbReference>
<dbReference type="GO" id="GO:0008745">
    <property type="term" value="F:N-acetylmuramoyl-L-alanine amidase activity"/>
    <property type="evidence" value="ECO:0007669"/>
    <property type="project" value="InterPro"/>
</dbReference>
<keyword evidence="4" id="KW-1185">Reference proteome</keyword>
<dbReference type="KEGG" id="snk:CP967_31160"/>
<sequence>MATPMTASQLVKALRDEGVDVQEYRSWRTHNRNHKGAWGPVHGIVIHHTAGVNSLALCYDGMAGLPGPLCHTHLSKAGLATMVGNGRANHAGSFPSNAFNAMLRESSTHPRPSGPESVDANARTYGIEIENLGNGKDFYPTRQYDAAVRWAAAICRFHGWTADSVIGHREGTTRKIDPKGPVGSEDGPDFDMDQFRKDVAARLKLEEAPKPTTPSKPSKPSKPAKPATPAKPTVDLSRLVAAARRDPGLKQGGTTHPADVKLVEAALKAERLLPAAYAKDGSFGSLTRTAYAAWQRRCGYTGSAADGIPGRASLEKLGVKHDFKVKA</sequence>
<dbReference type="EMBL" id="CP023702">
    <property type="protein sequence ID" value="QEU75831.1"/>
    <property type="molecule type" value="Genomic_DNA"/>
</dbReference>
<dbReference type="InterPro" id="IPR036366">
    <property type="entry name" value="PGBDSf"/>
</dbReference>
<feature type="region of interest" description="Disordered" evidence="1">
    <location>
        <begin position="205"/>
        <end position="235"/>
    </location>
</feature>
<reference evidence="3 4" key="1">
    <citation type="submission" date="2017-09" db="EMBL/GenBank/DDBJ databases">
        <authorList>
            <person name="Lee N."/>
            <person name="Cho B.-K."/>
        </authorList>
    </citation>
    <scope>NUCLEOTIDE SEQUENCE [LARGE SCALE GENOMIC DNA]</scope>
    <source>
        <strain evidence="3 4">ATCC 12769</strain>
    </source>
</reference>
<evidence type="ECO:0000313" key="4">
    <source>
        <dbReference type="Proteomes" id="UP000326178"/>
    </source>
</evidence>
<dbReference type="SMART" id="SM00644">
    <property type="entry name" value="Ami_2"/>
    <property type="match status" value="1"/>
</dbReference>
<dbReference type="CDD" id="cd06583">
    <property type="entry name" value="PGRP"/>
    <property type="match status" value="1"/>
</dbReference>
<dbReference type="InterPro" id="IPR036365">
    <property type="entry name" value="PGBD-like_sf"/>
</dbReference>
<feature type="domain" description="N-acetylmuramoyl-L-alanine amidase" evidence="2">
    <location>
        <begin position="27"/>
        <end position="182"/>
    </location>
</feature>
<accession>A0A5J6FIN4</accession>
<dbReference type="Pfam" id="PF01510">
    <property type="entry name" value="Amidase_2"/>
    <property type="match status" value="1"/>
</dbReference>
<organism evidence="3 4">
    <name type="scientific">Streptomyces nitrosporeus</name>
    <dbReference type="NCBI Taxonomy" id="28894"/>
    <lineage>
        <taxon>Bacteria</taxon>
        <taxon>Bacillati</taxon>
        <taxon>Actinomycetota</taxon>
        <taxon>Actinomycetes</taxon>
        <taxon>Kitasatosporales</taxon>
        <taxon>Streptomycetaceae</taxon>
        <taxon>Streptomyces</taxon>
    </lineage>
</organism>
<dbReference type="SUPFAM" id="SSF55846">
    <property type="entry name" value="N-acetylmuramoyl-L-alanine amidase-like"/>
    <property type="match status" value="1"/>
</dbReference>
<evidence type="ECO:0000313" key="3">
    <source>
        <dbReference type="EMBL" id="QEU75831.1"/>
    </source>
</evidence>
<evidence type="ECO:0000256" key="1">
    <source>
        <dbReference type="SAM" id="MobiDB-lite"/>
    </source>
</evidence>
<name>A0A5J6FIN4_9ACTN</name>
<evidence type="ECO:0000259" key="2">
    <source>
        <dbReference type="SMART" id="SM00644"/>
    </source>
</evidence>
<dbReference type="InterPro" id="IPR002502">
    <property type="entry name" value="Amidase_domain"/>
</dbReference>
<proteinExistence type="predicted"/>
<dbReference type="RefSeq" id="WP_150491148.1">
    <property type="nucleotide sequence ID" value="NZ_BMUV01000003.1"/>
</dbReference>
<dbReference type="SUPFAM" id="SSF47090">
    <property type="entry name" value="PGBD-like"/>
    <property type="match status" value="1"/>
</dbReference>